<proteinExistence type="predicted"/>
<dbReference type="PANTHER" id="PTHR34504">
    <property type="entry name" value="ANTITOXIN HICB"/>
    <property type="match status" value="1"/>
</dbReference>
<reference evidence="2 3" key="1">
    <citation type="journal article" date="2020" name="ISME J.">
        <title>Comparative genomics reveals insights into cyanobacterial evolution and habitat adaptation.</title>
        <authorList>
            <person name="Chen M.Y."/>
            <person name="Teng W.K."/>
            <person name="Zhao L."/>
            <person name="Hu C.X."/>
            <person name="Zhou Y.K."/>
            <person name="Han B.P."/>
            <person name="Song L.R."/>
            <person name="Shu W.S."/>
        </authorList>
    </citation>
    <scope>NUCLEOTIDE SEQUENCE [LARGE SCALE GENOMIC DNA]</scope>
    <source>
        <strain evidence="2 3">FACHB-159</strain>
    </source>
</reference>
<accession>A0ABR8K4T1</accession>
<dbReference type="Proteomes" id="UP000637383">
    <property type="component" value="Unassembled WGS sequence"/>
</dbReference>
<sequence>MNSHYTIIIQWSDEDECFVVSLPEWGEFCHTHGETYEEALKNAQEVLEMLIESSLADGEPLPEPKTLGKSWKLHRVVVN</sequence>
<dbReference type="SUPFAM" id="SSF143100">
    <property type="entry name" value="TTHA1013/TTHA0281-like"/>
    <property type="match status" value="1"/>
</dbReference>
<gene>
    <name evidence="2" type="ORF">H6H03_11200</name>
</gene>
<evidence type="ECO:0000313" key="3">
    <source>
        <dbReference type="Proteomes" id="UP000637383"/>
    </source>
</evidence>
<dbReference type="PANTHER" id="PTHR34504:SF2">
    <property type="entry name" value="UPF0150 PROTEIN SSL0259"/>
    <property type="match status" value="1"/>
</dbReference>
<protein>
    <submittedName>
        <fullName evidence="2">Type II toxin-antitoxin system HicB family antitoxin</fullName>
    </submittedName>
</protein>
<dbReference type="EMBL" id="JACJTU010000009">
    <property type="protein sequence ID" value="MBD2734473.1"/>
    <property type="molecule type" value="Genomic_DNA"/>
</dbReference>
<keyword evidence="3" id="KW-1185">Reference proteome</keyword>
<evidence type="ECO:0000313" key="2">
    <source>
        <dbReference type="EMBL" id="MBD2734473.1"/>
    </source>
</evidence>
<comment type="caution">
    <text evidence="2">The sequence shown here is derived from an EMBL/GenBank/DDBJ whole genome shotgun (WGS) entry which is preliminary data.</text>
</comment>
<feature type="domain" description="HicB-like antitoxin of toxin-antitoxin system" evidence="1">
    <location>
        <begin position="5"/>
        <end position="69"/>
    </location>
</feature>
<dbReference type="InterPro" id="IPR031807">
    <property type="entry name" value="HicB-like"/>
</dbReference>
<evidence type="ECO:0000259" key="1">
    <source>
        <dbReference type="Pfam" id="PF15919"/>
    </source>
</evidence>
<dbReference type="InterPro" id="IPR051404">
    <property type="entry name" value="TA_system_antitoxin"/>
</dbReference>
<dbReference type="Gene3D" id="3.30.160.250">
    <property type="match status" value="1"/>
</dbReference>
<dbReference type="RefSeq" id="WP_190955188.1">
    <property type="nucleotide sequence ID" value="NZ_JACJTU010000009.1"/>
</dbReference>
<name>A0ABR8K4T1_9NOSO</name>
<organism evidence="2 3">
    <name type="scientific">Nostoc paludosum FACHB-159</name>
    <dbReference type="NCBI Taxonomy" id="2692908"/>
    <lineage>
        <taxon>Bacteria</taxon>
        <taxon>Bacillati</taxon>
        <taxon>Cyanobacteriota</taxon>
        <taxon>Cyanophyceae</taxon>
        <taxon>Nostocales</taxon>
        <taxon>Nostocaceae</taxon>
        <taxon>Nostoc</taxon>
    </lineage>
</organism>
<dbReference type="InterPro" id="IPR035069">
    <property type="entry name" value="TTHA1013/TTHA0281-like"/>
</dbReference>
<dbReference type="Pfam" id="PF15919">
    <property type="entry name" value="HicB_lk_antitox"/>
    <property type="match status" value="1"/>
</dbReference>